<keyword evidence="2" id="KW-0732">Signal</keyword>
<evidence type="ECO:0000256" key="1">
    <source>
        <dbReference type="SAM" id="MobiDB-lite"/>
    </source>
</evidence>
<protein>
    <submittedName>
        <fullName evidence="3">Uncharacterized protein</fullName>
    </submittedName>
</protein>
<accession>A0ABQ5DCX4</accession>
<dbReference type="Proteomes" id="UP001151760">
    <property type="component" value="Unassembled WGS sequence"/>
</dbReference>
<reference evidence="3" key="2">
    <citation type="submission" date="2022-01" db="EMBL/GenBank/DDBJ databases">
        <authorList>
            <person name="Yamashiro T."/>
            <person name="Shiraishi A."/>
            <person name="Satake H."/>
            <person name="Nakayama K."/>
        </authorList>
    </citation>
    <scope>NUCLEOTIDE SEQUENCE</scope>
</reference>
<sequence length="334" mass="37056">MLKNLIMTILLVVLKLDIYDTLYLSLQDIGSQLITFKLEGCVSLDLFKGQVFSKNSKDVWDKKFDYLVDLPTCTSESTYKLKNHAQLLRDESYRNNYVTSKRVIFGPSAFAARPNNKNWTANRNNTNNNNSTMFGSVLNLVCKHCNMIGHTIDILSLVTIRVPSHILTSNQYQRLMSLLSGTCDASKGHTSVVGAAQHITFCATLPFDLIDVTHLNLTVVHPSGTVSQVKQVGSYKLGNNLIIKYVLVVPGYHADDDVRNKDDAKFVLNTDSADVSGSTSSRKETKENKYATKTSVSEGVGNPMDEGEEDIYVAYISFNNTDKGSTNNNSYSCC</sequence>
<feature type="signal peptide" evidence="2">
    <location>
        <begin position="1"/>
        <end position="21"/>
    </location>
</feature>
<organism evidence="3 4">
    <name type="scientific">Tanacetum coccineum</name>
    <dbReference type="NCBI Taxonomy" id="301880"/>
    <lineage>
        <taxon>Eukaryota</taxon>
        <taxon>Viridiplantae</taxon>
        <taxon>Streptophyta</taxon>
        <taxon>Embryophyta</taxon>
        <taxon>Tracheophyta</taxon>
        <taxon>Spermatophyta</taxon>
        <taxon>Magnoliopsida</taxon>
        <taxon>eudicotyledons</taxon>
        <taxon>Gunneridae</taxon>
        <taxon>Pentapetalae</taxon>
        <taxon>asterids</taxon>
        <taxon>campanulids</taxon>
        <taxon>Asterales</taxon>
        <taxon>Asteraceae</taxon>
        <taxon>Asteroideae</taxon>
        <taxon>Anthemideae</taxon>
        <taxon>Anthemidinae</taxon>
        <taxon>Tanacetum</taxon>
    </lineage>
</organism>
<evidence type="ECO:0000256" key="2">
    <source>
        <dbReference type="SAM" id="SignalP"/>
    </source>
</evidence>
<name>A0ABQ5DCX4_9ASTR</name>
<feature type="compositionally biased region" description="Basic and acidic residues" evidence="1">
    <location>
        <begin position="281"/>
        <end position="290"/>
    </location>
</feature>
<dbReference type="EMBL" id="BQNB010015013">
    <property type="protein sequence ID" value="GJT34994.1"/>
    <property type="molecule type" value="Genomic_DNA"/>
</dbReference>
<reference evidence="3" key="1">
    <citation type="journal article" date="2022" name="Int. J. Mol. Sci.">
        <title>Draft Genome of Tanacetum Coccineum: Genomic Comparison of Closely Related Tanacetum-Family Plants.</title>
        <authorList>
            <person name="Yamashiro T."/>
            <person name="Shiraishi A."/>
            <person name="Nakayama K."/>
            <person name="Satake H."/>
        </authorList>
    </citation>
    <scope>NUCLEOTIDE SEQUENCE</scope>
</reference>
<keyword evidence="4" id="KW-1185">Reference proteome</keyword>
<feature type="chain" id="PRO_5045043944" evidence="2">
    <location>
        <begin position="22"/>
        <end position="334"/>
    </location>
</feature>
<proteinExistence type="predicted"/>
<evidence type="ECO:0000313" key="4">
    <source>
        <dbReference type="Proteomes" id="UP001151760"/>
    </source>
</evidence>
<comment type="caution">
    <text evidence="3">The sequence shown here is derived from an EMBL/GenBank/DDBJ whole genome shotgun (WGS) entry which is preliminary data.</text>
</comment>
<feature type="region of interest" description="Disordered" evidence="1">
    <location>
        <begin position="272"/>
        <end position="303"/>
    </location>
</feature>
<gene>
    <name evidence="3" type="ORF">Tco_0925413</name>
</gene>
<evidence type="ECO:0000313" key="3">
    <source>
        <dbReference type="EMBL" id="GJT34994.1"/>
    </source>
</evidence>